<feature type="chain" id="PRO_5028167473" evidence="3">
    <location>
        <begin position="21"/>
        <end position="332"/>
    </location>
</feature>
<feature type="transmembrane region" description="Helical" evidence="2">
    <location>
        <begin position="283"/>
        <end position="303"/>
    </location>
</feature>
<evidence type="ECO:0000256" key="2">
    <source>
        <dbReference type="SAM" id="Phobius"/>
    </source>
</evidence>
<sequence length="332" mass="34016">MKKRQWWFLLAILIVTLALASACAPTFRSEGDGLVVGQSYRLRSGETLNNDLTVVGGSATLEAGSKVNGNVAILGGSLSIDGEVTGDVSAMGGVVSIGDTAIINGDVLSLGATISKSEKAVVRGNMGAGRPGINLPSVRSQVSSSVNFLWWLIAPIFQSMALAALAVLVSLFALRPMERIRTTMLVQPVLAGGLGLLSIVVLPILLALVAITIILLPVSLLGILGLAIALLLGWISAGLLVGERLAEAFKASWSPPVSAGIGTLILSLAAALANGIIPCIGWIVPFLVIIISLGGIILTRFGMTSYPPSSTPSISPVQPPEAGSVSPETPAS</sequence>
<dbReference type="AlphaFoldDB" id="A0A7C4KFW4"/>
<name>A0A7C4KFW4_9CHLR</name>
<feature type="region of interest" description="Disordered" evidence="1">
    <location>
        <begin position="309"/>
        <end position="332"/>
    </location>
</feature>
<evidence type="ECO:0000256" key="1">
    <source>
        <dbReference type="SAM" id="MobiDB-lite"/>
    </source>
</evidence>
<keyword evidence="2" id="KW-0472">Membrane</keyword>
<accession>A0A7C4KFW4</accession>
<organism evidence="4">
    <name type="scientific">Anaerolinea thermolimosa</name>
    <dbReference type="NCBI Taxonomy" id="229919"/>
    <lineage>
        <taxon>Bacteria</taxon>
        <taxon>Bacillati</taxon>
        <taxon>Chloroflexota</taxon>
        <taxon>Anaerolineae</taxon>
        <taxon>Anaerolineales</taxon>
        <taxon>Anaerolineaceae</taxon>
        <taxon>Anaerolinea</taxon>
    </lineage>
</organism>
<dbReference type="SUPFAM" id="SSF51161">
    <property type="entry name" value="Trimeric LpxA-like enzymes"/>
    <property type="match status" value="1"/>
</dbReference>
<feature type="transmembrane region" description="Helical" evidence="2">
    <location>
        <begin position="148"/>
        <end position="174"/>
    </location>
</feature>
<keyword evidence="2" id="KW-1133">Transmembrane helix</keyword>
<dbReference type="EMBL" id="DSYK01000123">
    <property type="protein sequence ID" value="HGS20694.1"/>
    <property type="molecule type" value="Genomic_DNA"/>
</dbReference>
<proteinExistence type="predicted"/>
<protein>
    <submittedName>
        <fullName evidence="4">Polymer-forming cytoskeletal protein</fullName>
    </submittedName>
</protein>
<feature type="signal peptide" evidence="3">
    <location>
        <begin position="1"/>
        <end position="20"/>
    </location>
</feature>
<evidence type="ECO:0000256" key="3">
    <source>
        <dbReference type="SAM" id="SignalP"/>
    </source>
</evidence>
<feature type="transmembrane region" description="Helical" evidence="2">
    <location>
        <begin position="253"/>
        <end position="277"/>
    </location>
</feature>
<keyword evidence="3" id="KW-0732">Signal</keyword>
<gene>
    <name evidence="4" type="ORF">ENT37_02365</name>
</gene>
<feature type="transmembrane region" description="Helical" evidence="2">
    <location>
        <begin position="194"/>
        <end position="215"/>
    </location>
</feature>
<comment type="caution">
    <text evidence="4">The sequence shown here is derived from an EMBL/GenBank/DDBJ whole genome shotgun (WGS) entry which is preliminary data.</text>
</comment>
<keyword evidence="2" id="KW-0812">Transmembrane</keyword>
<feature type="transmembrane region" description="Helical" evidence="2">
    <location>
        <begin position="221"/>
        <end position="241"/>
    </location>
</feature>
<reference evidence="4" key="1">
    <citation type="journal article" date="2020" name="mSystems">
        <title>Genome- and Community-Level Interaction Insights into Carbon Utilization and Element Cycling Functions of Hydrothermarchaeota in Hydrothermal Sediment.</title>
        <authorList>
            <person name="Zhou Z."/>
            <person name="Liu Y."/>
            <person name="Xu W."/>
            <person name="Pan J."/>
            <person name="Luo Z.H."/>
            <person name="Li M."/>
        </authorList>
    </citation>
    <scope>NUCLEOTIDE SEQUENCE [LARGE SCALE GENOMIC DNA]</scope>
    <source>
        <strain evidence="4">SpSt-573</strain>
    </source>
</reference>
<dbReference type="InterPro" id="IPR011004">
    <property type="entry name" value="Trimer_LpxA-like_sf"/>
</dbReference>
<evidence type="ECO:0000313" key="4">
    <source>
        <dbReference type="EMBL" id="HGS20694.1"/>
    </source>
</evidence>
<dbReference type="PROSITE" id="PS51257">
    <property type="entry name" value="PROKAR_LIPOPROTEIN"/>
    <property type="match status" value="1"/>
</dbReference>